<evidence type="ECO:0000313" key="3">
    <source>
        <dbReference type="Proteomes" id="UP001260980"/>
    </source>
</evidence>
<dbReference type="InterPro" id="IPR036374">
    <property type="entry name" value="OxRdtase_Mopterin-bd_sf"/>
</dbReference>
<reference evidence="2 3" key="1">
    <citation type="submission" date="2023-10" db="EMBL/GenBank/DDBJ databases">
        <title>Paenibacillus strain PFR10 Genome sequencing and assembly.</title>
        <authorList>
            <person name="Kim I."/>
        </authorList>
    </citation>
    <scope>NUCLEOTIDE SEQUENCE [LARGE SCALE GENOMIC DNA]</scope>
    <source>
        <strain evidence="2 3">PFR10</strain>
    </source>
</reference>
<evidence type="ECO:0000313" key="2">
    <source>
        <dbReference type="EMBL" id="MDU0202354.1"/>
    </source>
</evidence>
<organism evidence="2 3">
    <name type="scientific">Paenibacillus violae</name>
    <dbReference type="NCBI Taxonomy" id="3077234"/>
    <lineage>
        <taxon>Bacteria</taxon>
        <taxon>Bacillati</taxon>
        <taxon>Bacillota</taxon>
        <taxon>Bacilli</taxon>
        <taxon>Bacillales</taxon>
        <taxon>Paenibacillaceae</taxon>
        <taxon>Paenibacillus</taxon>
    </lineage>
</organism>
<protein>
    <submittedName>
        <fullName evidence="2">Sulfite oxidase-like oxidoreductase</fullName>
    </submittedName>
</protein>
<dbReference type="InterPro" id="IPR000572">
    <property type="entry name" value="OxRdtase_Mopterin-bd_dom"/>
</dbReference>
<feature type="domain" description="Oxidoreductase molybdopterin-binding" evidence="1">
    <location>
        <begin position="44"/>
        <end position="190"/>
    </location>
</feature>
<evidence type="ECO:0000259" key="1">
    <source>
        <dbReference type="Pfam" id="PF00174"/>
    </source>
</evidence>
<dbReference type="PANTHER" id="PTHR43032">
    <property type="entry name" value="PROTEIN-METHIONINE-SULFOXIDE REDUCTASE"/>
    <property type="match status" value="1"/>
</dbReference>
<dbReference type="Pfam" id="PF00174">
    <property type="entry name" value="Oxidored_molyb"/>
    <property type="match status" value="1"/>
</dbReference>
<accession>A0ABU3RDL2</accession>
<dbReference type="Gene3D" id="3.90.420.10">
    <property type="entry name" value="Oxidoreductase, molybdopterin-binding domain"/>
    <property type="match status" value="1"/>
</dbReference>
<dbReference type="EMBL" id="JAWCUD010000004">
    <property type="protein sequence ID" value="MDU0202354.1"/>
    <property type="molecule type" value="Genomic_DNA"/>
</dbReference>
<dbReference type="SUPFAM" id="SSF56524">
    <property type="entry name" value="Oxidoreductase molybdopterin-binding domain"/>
    <property type="match status" value="1"/>
</dbReference>
<proteinExistence type="predicted"/>
<keyword evidence="3" id="KW-1185">Reference proteome</keyword>
<name>A0ABU3RDL2_9BACL</name>
<comment type="caution">
    <text evidence="2">The sequence shown here is derived from an EMBL/GenBank/DDBJ whole genome shotgun (WGS) entry which is preliminary data.</text>
</comment>
<dbReference type="Proteomes" id="UP001260980">
    <property type="component" value="Unassembled WGS sequence"/>
</dbReference>
<dbReference type="RefSeq" id="WP_315952444.1">
    <property type="nucleotide sequence ID" value="NZ_JAWCUD010000004.1"/>
</dbReference>
<gene>
    <name evidence="2" type="ORF">RQP52_14715</name>
</gene>
<dbReference type="PANTHER" id="PTHR43032:SF4">
    <property type="entry name" value="OXIDOREDUCTASE MOLYBDOPTERIN-BINDING DOMAIN-CONTAINING PROTEIN"/>
    <property type="match status" value="1"/>
</dbReference>
<dbReference type="CDD" id="cd02109">
    <property type="entry name" value="arch_bact_SO_family_Moco"/>
    <property type="match status" value="1"/>
</dbReference>
<sequence>MHKDSKAERIKRMNIPAVEVPQEIADRVPPGQAVTERFPILHEGEVPKYDMSTWSLRVFGEVAEEKSFSYEELLALPRTQIVCDIHCVTRWSKLDTVWEGVLFRDFLKLINVKPEGKYVMLHADNEYETNVPLEDLMGDQILLAMSYDGKPLTPKHGWPLRLLVPHLYFWKSAKWIQGIEFMKEDREGFWERNGFHNVADPFQEQRFSGEAIPIPEDEWVRKEFD</sequence>